<evidence type="ECO:0000259" key="1">
    <source>
        <dbReference type="Pfam" id="PF08818"/>
    </source>
</evidence>
<dbReference type="Pfam" id="PF08818">
    <property type="entry name" value="DUF1801"/>
    <property type="match status" value="1"/>
</dbReference>
<feature type="domain" description="YdhG-like" evidence="1">
    <location>
        <begin position="16"/>
        <end position="112"/>
    </location>
</feature>
<evidence type="ECO:0000313" key="2">
    <source>
        <dbReference type="EMBL" id="SOC78528.1"/>
    </source>
</evidence>
<sequence length="197" mass="22638">MAVKSAEEYIAKHPDWESELRELREMILTTDVEETIKWGAPVYTVDGKNVLGLAAFKHHAAIWFFQGALLRENTALLENAQEGKTKALRQVRFEKGQNIPLSQLRKYVEEAIQNQKEGKEIKPVKNKEVEVPEELLTEFSKNSELASAFKNLTPGKQREYCEYIREAKRDSTKMSRLEKIIPMIQAGSGLHDKYKNC</sequence>
<dbReference type="Pfam" id="PF13376">
    <property type="entry name" value="OmdA"/>
    <property type="match status" value="1"/>
</dbReference>
<accession>A0A285WZP3</accession>
<dbReference type="InterPro" id="IPR016786">
    <property type="entry name" value="YdeI_bac"/>
</dbReference>
<dbReference type="Gene3D" id="3.90.1150.200">
    <property type="match status" value="1"/>
</dbReference>
<reference evidence="3" key="1">
    <citation type="submission" date="2017-09" db="EMBL/GenBank/DDBJ databases">
        <authorList>
            <person name="Varghese N."/>
            <person name="Submissions S."/>
        </authorList>
    </citation>
    <scope>NUCLEOTIDE SEQUENCE [LARGE SCALE GENOMIC DNA]</scope>
    <source>
        <strain evidence="3">CGMCC 1.12641</strain>
    </source>
</reference>
<keyword evidence="3" id="KW-1185">Reference proteome</keyword>
<proteinExistence type="predicted"/>
<name>A0A285WZP3_9FLAO</name>
<dbReference type="InterPro" id="IPR014922">
    <property type="entry name" value="YdhG-like"/>
</dbReference>
<dbReference type="AlphaFoldDB" id="A0A285WZP3"/>
<dbReference type="RefSeq" id="WP_097054346.1">
    <property type="nucleotide sequence ID" value="NZ_OCMF01000001.1"/>
</dbReference>
<organism evidence="2 3">
    <name type="scientific">Salinimicrobium sediminis</name>
    <dbReference type="NCBI Taxonomy" id="1343891"/>
    <lineage>
        <taxon>Bacteria</taxon>
        <taxon>Pseudomonadati</taxon>
        <taxon>Bacteroidota</taxon>
        <taxon>Flavobacteriia</taxon>
        <taxon>Flavobacteriales</taxon>
        <taxon>Flavobacteriaceae</taxon>
        <taxon>Salinimicrobium</taxon>
    </lineage>
</organism>
<protein>
    <submittedName>
        <fullName evidence="2">Uncharacterized conserved protein YdeI, YjbR/CyaY-like superfamily, DUF1801 family</fullName>
    </submittedName>
</protein>
<dbReference type="OrthoDB" id="214150at2"/>
<dbReference type="PIRSF" id="PIRSF021308">
    <property type="entry name" value="UCP021308"/>
    <property type="match status" value="1"/>
</dbReference>
<dbReference type="Proteomes" id="UP000219193">
    <property type="component" value="Unassembled WGS sequence"/>
</dbReference>
<evidence type="ECO:0000313" key="3">
    <source>
        <dbReference type="Proteomes" id="UP000219193"/>
    </source>
</evidence>
<gene>
    <name evidence="2" type="ORF">SAMN06296241_0038</name>
</gene>
<dbReference type="SUPFAM" id="SSF159888">
    <property type="entry name" value="YdhG-like"/>
    <property type="match status" value="1"/>
</dbReference>
<dbReference type="EMBL" id="OCMF01000001">
    <property type="protein sequence ID" value="SOC78528.1"/>
    <property type="molecule type" value="Genomic_DNA"/>
</dbReference>